<keyword evidence="2" id="KW-1185">Reference proteome</keyword>
<evidence type="ECO:0000313" key="2">
    <source>
        <dbReference type="Proteomes" id="UP001596160"/>
    </source>
</evidence>
<proteinExistence type="predicted"/>
<name>A0ABW0AC32_9ACTN</name>
<protein>
    <submittedName>
        <fullName evidence="1">Uncharacterized protein</fullName>
    </submittedName>
</protein>
<reference evidence="2" key="1">
    <citation type="journal article" date="2019" name="Int. J. Syst. Evol. Microbiol.">
        <title>The Global Catalogue of Microorganisms (GCM) 10K type strain sequencing project: providing services to taxonomists for standard genome sequencing and annotation.</title>
        <authorList>
            <consortium name="The Broad Institute Genomics Platform"/>
            <consortium name="The Broad Institute Genome Sequencing Center for Infectious Disease"/>
            <person name="Wu L."/>
            <person name="Ma J."/>
        </authorList>
    </citation>
    <scope>NUCLEOTIDE SEQUENCE [LARGE SCALE GENOMIC DNA]</scope>
    <source>
        <strain evidence="2">PCU 266</strain>
    </source>
</reference>
<sequence>MPTFATTAHFKRDFKRLSPEEKKRFEYVIQNRFVPDVARGQFRPGLRVKPVQGVHVPEGESPIMEMTWAPDGRATWQFGTAVREGEPHVVWRRVGGHEIFVPGPA</sequence>
<dbReference type="Proteomes" id="UP001596160">
    <property type="component" value="Unassembled WGS sequence"/>
</dbReference>
<dbReference type="RefSeq" id="WP_344472510.1">
    <property type="nucleotide sequence ID" value="NZ_BAAASB010000002.1"/>
</dbReference>
<comment type="caution">
    <text evidence="1">The sequence shown here is derived from an EMBL/GenBank/DDBJ whole genome shotgun (WGS) entry which is preliminary data.</text>
</comment>
<gene>
    <name evidence="1" type="ORF">ACFPRH_00785</name>
</gene>
<dbReference type="EMBL" id="JBHSKP010000001">
    <property type="protein sequence ID" value="MFC5150264.1"/>
    <property type="molecule type" value="Genomic_DNA"/>
</dbReference>
<evidence type="ECO:0000313" key="1">
    <source>
        <dbReference type="EMBL" id="MFC5150264.1"/>
    </source>
</evidence>
<organism evidence="1 2">
    <name type="scientific">Streptomyces amakusaensis</name>
    <dbReference type="NCBI Taxonomy" id="67271"/>
    <lineage>
        <taxon>Bacteria</taxon>
        <taxon>Bacillati</taxon>
        <taxon>Actinomycetota</taxon>
        <taxon>Actinomycetes</taxon>
        <taxon>Kitasatosporales</taxon>
        <taxon>Streptomycetaceae</taxon>
        <taxon>Streptomyces</taxon>
    </lineage>
</organism>
<accession>A0ABW0AC32</accession>